<keyword evidence="4" id="KW-0804">Transcription</keyword>
<proteinExistence type="inferred from homology"/>
<keyword evidence="7" id="KW-1185">Reference proteome</keyword>
<dbReference type="RefSeq" id="WP_236310315.1">
    <property type="nucleotide sequence ID" value="NZ_WKED01000159.1"/>
</dbReference>
<evidence type="ECO:0000256" key="4">
    <source>
        <dbReference type="ARBA" id="ARBA00023163"/>
    </source>
</evidence>
<dbReference type="PANTHER" id="PTHR30118:SF6">
    <property type="entry name" value="HTH-TYPE TRANSCRIPTIONAL REGULATOR LEUO"/>
    <property type="match status" value="1"/>
</dbReference>
<dbReference type="PROSITE" id="PS50931">
    <property type="entry name" value="HTH_LYSR"/>
    <property type="match status" value="1"/>
</dbReference>
<evidence type="ECO:0000256" key="2">
    <source>
        <dbReference type="ARBA" id="ARBA00023015"/>
    </source>
</evidence>
<accession>A0ABS9FHT9</accession>
<dbReference type="InterPro" id="IPR036390">
    <property type="entry name" value="WH_DNA-bd_sf"/>
</dbReference>
<keyword evidence="3" id="KW-0238">DNA-binding</keyword>
<dbReference type="Gene3D" id="1.10.10.10">
    <property type="entry name" value="Winged helix-like DNA-binding domain superfamily/Winged helix DNA-binding domain"/>
    <property type="match status" value="1"/>
</dbReference>
<organism evidence="6 7">
    <name type="scientific">Pseudomonas gessardii</name>
    <dbReference type="NCBI Taxonomy" id="78544"/>
    <lineage>
        <taxon>Bacteria</taxon>
        <taxon>Pseudomonadati</taxon>
        <taxon>Pseudomonadota</taxon>
        <taxon>Gammaproteobacteria</taxon>
        <taxon>Pseudomonadales</taxon>
        <taxon>Pseudomonadaceae</taxon>
        <taxon>Pseudomonas</taxon>
    </lineage>
</organism>
<keyword evidence="2" id="KW-0805">Transcription regulation</keyword>
<sequence length="107" mass="11649">MRLNKFDLNNLVCLDALLAEKSITRAGDRLFLSRPAMSNALARLREYFNDEILTQVGKTMVPTPFALSLQAPVRDLLLRMQAVISASPSDINLATVGRSQGASATVS</sequence>
<evidence type="ECO:0000256" key="1">
    <source>
        <dbReference type="ARBA" id="ARBA00009437"/>
    </source>
</evidence>
<dbReference type="InterPro" id="IPR000847">
    <property type="entry name" value="LysR_HTH_N"/>
</dbReference>
<reference evidence="6 7" key="1">
    <citation type="submission" date="2019-11" db="EMBL/GenBank/DDBJ databases">
        <title>Epiphytic Pseudomonas syringae from cherry orchards.</title>
        <authorList>
            <person name="Hulin M.T."/>
        </authorList>
    </citation>
    <scope>NUCLEOTIDE SEQUENCE [LARGE SCALE GENOMIC DNA]</scope>
    <source>
        <strain evidence="6 7">PA-6-5B</strain>
    </source>
</reference>
<gene>
    <name evidence="6" type="ORF">GIW56_30475</name>
</gene>
<evidence type="ECO:0000259" key="5">
    <source>
        <dbReference type="PROSITE" id="PS50931"/>
    </source>
</evidence>
<comment type="caution">
    <text evidence="6">The sequence shown here is derived from an EMBL/GenBank/DDBJ whole genome shotgun (WGS) entry which is preliminary data.</text>
</comment>
<evidence type="ECO:0000313" key="7">
    <source>
        <dbReference type="Proteomes" id="UP000814003"/>
    </source>
</evidence>
<dbReference type="SUPFAM" id="SSF46785">
    <property type="entry name" value="Winged helix' DNA-binding domain"/>
    <property type="match status" value="1"/>
</dbReference>
<evidence type="ECO:0000313" key="6">
    <source>
        <dbReference type="EMBL" id="MCF5111108.1"/>
    </source>
</evidence>
<dbReference type="InterPro" id="IPR050389">
    <property type="entry name" value="LysR-type_TF"/>
</dbReference>
<dbReference type="Pfam" id="PF00126">
    <property type="entry name" value="HTH_1"/>
    <property type="match status" value="1"/>
</dbReference>
<protein>
    <submittedName>
        <fullName evidence="6">LysR family transcriptional regulator</fullName>
    </submittedName>
</protein>
<comment type="similarity">
    <text evidence="1">Belongs to the LysR transcriptional regulatory family.</text>
</comment>
<dbReference type="InterPro" id="IPR036388">
    <property type="entry name" value="WH-like_DNA-bd_sf"/>
</dbReference>
<name>A0ABS9FHT9_9PSED</name>
<feature type="domain" description="HTH lysR-type" evidence="5">
    <location>
        <begin position="6"/>
        <end position="63"/>
    </location>
</feature>
<dbReference type="PANTHER" id="PTHR30118">
    <property type="entry name" value="HTH-TYPE TRANSCRIPTIONAL REGULATOR LEUO-RELATED"/>
    <property type="match status" value="1"/>
</dbReference>
<dbReference type="Proteomes" id="UP000814003">
    <property type="component" value="Unassembled WGS sequence"/>
</dbReference>
<dbReference type="EMBL" id="WKED01000159">
    <property type="protein sequence ID" value="MCF5111108.1"/>
    <property type="molecule type" value="Genomic_DNA"/>
</dbReference>
<evidence type="ECO:0000256" key="3">
    <source>
        <dbReference type="ARBA" id="ARBA00023125"/>
    </source>
</evidence>